<organism evidence="1 2">
    <name type="scientific">Aetokthonos hydrillicola Thurmond2011</name>
    <dbReference type="NCBI Taxonomy" id="2712845"/>
    <lineage>
        <taxon>Bacteria</taxon>
        <taxon>Bacillati</taxon>
        <taxon>Cyanobacteriota</taxon>
        <taxon>Cyanophyceae</taxon>
        <taxon>Nostocales</taxon>
        <taxon>Hapalosiphonaceae</taxon>
        <taxon>Aetokthonos</taxon>
    </lineage>
</organism>
<dbReference type="RefSeq" id="WP_243902124.1">
    <property type="nucleotide sequence ID" value="NZ_CAWQFN010000488.1"/>
</dbReference>
<name>A0AAP5MCB3_9CYAN</name>
<proteinExistence type="predicted"/>
<dbReference type="Proteomes" id="UP000667802">
    <property type="component" value="Unassembled WGS sequence"/>
</dbReference>
<dbReference type="AlphaFoldDB" id="A0AAP5MCB3"/>
<evidence type="ECO:0000313" key="1">
    <source>
        <dbReference type="EMBL" id="MDR9897844.1"/>
    </source>
</evidence>
<gene>
    <name evidence="1" type="ORF">G7B40_025245</name>
</gene>
<evidence type="ECO:0000313" key="2">
    <source>
        <dbReference type="Proteomes" id="UP000667802"/>
    </source>
</evidence>
<comment type="caution">
    <text evidence="1">The sequence shown here is derived from an EMBL/GenBank/DDBJ whole genome shotgun (WGS) entry which is preliminary data.</text>
</comment>
<reference evidence="2" key="1">
    <citation type="journal article" date="2021" name="Science">
        <title>Hunting the eagle killer: A cyanobacterial neurotoxin causes vacuolar myelinopathy.</title>
        <authorList>
            <person name="Breinlinger S."/>
            <person name="Phillips T.J."/>
            <person name="Haram B.N."/>
            <person name="Mares J."/>
            <person name="Martinez Yerena J.A."/>
            <person name="Hrouzek P."/>
            <person name="Sobotka R."/>
            <person name="Henderson W.M."/>
            <person name="Schmieder P."/>
            <person name="Williams S.M."/>
            <person name="Lauderdale J.D."/>
            <person name="Wilde H.D."/>
            <person name="Gerrin W."/>
            <person name="Kust A."/>
            <person name="Washington J.W."/>
            <person name="Wagner C."/>
            <person name="Geier B."/>
            <person name="Liebeke M."/>
            <person name="Enke H."/>
            <person name="Niedermeyer T.H.J."/>
            <person name="Wilde S.B."/>
        </authorList>
    </citation>
    <scope>NUCLEOTIDE SEQUENCE [LARGE SCALE GENOMIC DNA]</scope>
    <source>
        <strain evidence="2">Thurmond2011</strain>
    </source>
</reference>
<protein>
    <submittedName>
        <fullName evidence="1">Uncharacterized protein</fullName>
    </submittedName>
</protein>
<dbReference type="EMBL" id="JAALHA020000014">
    <property type="protein sequence ID" value="MDR9897844.1"/>
    <property type="molecule type" value="Genomic_DNA"/>
</dbReference>
<sequence>MLLRTTKSKKNIQSSQIAFNRSNLNKNLKSWMVFGLLTSLALHGFLAFGRGNLVGSLLSQKATAATLPYTFTSTMPTKLLNNAPVPDWDNINFKSFVFSSDGSIELPTVKTPGYKSKRIWKAGQTLDQVMELGDFEEVLGLENFSLKNIENLSNISLENTKLSNFSITQWQTIPELIKAIPKLADEQVLDVPPIRDLVEQTLTTGKIENLTIGELVQQNPKLDDIELGAIDLSKYKLTSIPGIAKAQLKDFSNWQNAAIAEVPGLNNVSFNNFPIMTVPQGNIVGKVDLPLKEVEANRQRSISGSYQEGFNVPCSQNCAHIELSGLGGLTGTQWMSGKFQKVSGGYGILGKLNGGKEPTGRNPFGKVFKQVVWDINEADGSITTAMFFRICKHSLFVDLGCSPYFIGPFPFLPYKEKSYIFIGTPLNILQHQNFD</sequence>
<accession>A0AAP5MCB3</accession>
<keyword evidence="2" id="KW-1185">Reference proteome</keyword>